<dbReference type="OrthoDB" id="7867040at2"/>
<accession>A0A1H9LUG1</accession>
<dbReference type="EMBL" id="FOFG01000012">
    <property type="protein sequence ID" value="SER15076.1"/>
    <property type="molecule type" value="Genomic_DNA"/>
</dbReference>
<dbReference type="AlphaFoldDB" id="A0A1H9LUG1"/>
<dbReference type="RefSeq" id="WP_092497945.1">
    <property type="nucleotide sequence ID" value="NZ_FOFG01000012.1"/>
</dbReference>
<evidence type="ECO:0000313" key="2">
    <source>
        <dbReference type="Proteomes" id="UP000199647"/>
    </source>
</evidence>
<keyword evidence="2" id="KW-1185">Reference proteome</keyword>
<name>A0A1H9LUG1_9HYPH</name>
<protein>
    <submittedName>
        <fullName evidence="1">Uncharacterized protein</fullName>
    </submittedName>
</protein>
<gene>
    <name evidence="1" type="ORF">SAMN05216548_11225</name>
</gene>
<reference evidence="1 2" key="1">
    <citation type="submission" date="2016-10" db="EMBL/GenBank/DDBJ databases">
        <authorList>
            <person name="de Groot N.N."/>
        </authorList>
    </citation>
    <scope>NUCLEOTIDE SEQUENCE [LARGE SCALE GENOMIC DNA]</scope>
    <source>
        <strain evidence="1 2">A52C2</strain>
    </source>
</reference>
<dbReference type="STRING" id="1855383.SAMN05216548_11225"/>
<evidence type="ECO:0000313" key="1">
    <source>
        <dbReference type="EMBL" id="SER15076.1"/>
    </source>
</evidence>
<dbReference type="Proteomes" id="UP000199647">
    <property type="component" value="Unassembled WGS sequence"/>
</dbReference>
<sequence length="164" mass="18114">MGALMPRQGGLFERVPERLVLQGFRLWTAGYVSGDLKQWDDVWTIYTEALGGVRARPLVEHLAQWVASIRAWSVGPIRCFPGSCPHICRDECFALATISASQNEDLDCLAAAMGSLVDPEGIEQTMRLTVAYAEAMKENGLRLMPVPCCVIQEIAGRPPVEKMH</sequence>
<organism evidence="1 2">
    <name type="scientific">Faunimonas pinastri</name>
    <dbReference type="NCBI Taxonomy" id="1855383"/>
    <lineage>
        <taxon>Bacteria</taxon>
        <taxon>Pseudomonadati</taxon>
        <taxon>Pseudomonadota</taxon>
        <taxon>Alphaproteobacteria</taxon>
        <taxon>Hyphomicrobiales</taxon>
        <taxon>Afifellaceae</taxon>
        <taxon>Faunimonas</taxon>
    </lineage>
</organism>
<proteinExistence type="predicted"/>